<comment type="caution">
    <text evidence="1">The sequence shown here is derived from an EMBL/GenBank/DDBJ whole genome shotgun (WGS) entry which is preliminary data.</text>
</comment>
<evidence type="ECO:0000313" key="1">
    <source>
        <dbReference type="EMBL" id="MFD0998170.1"/>
    </source>
</evidence>
<dbReference type="EMBL" id="JBHTKA010000001">
    <property type="protein sequence ID" value="MFD0998170.1"/>
    <property type="molecule type" value="Genomic_DNA"/>
</dbReference>
<reference evidence="2" key="1">
    <citation type="journal article" date="2019" name="Int. J. Syst. Evol. Microbiol.">
        <title>The Global Catalogue of Microorganisms (GCM) 10K type strain sequencing project: providing services to taxonomists for standard genome sequencing and annotation.</title>
        <authorList>
            <consortium name="The Broad Institute Genomics Platform"/>
            <consortium name="The Broad Institute Genome Sequencing Center for Infectious Disease"/>
            <person name="Wu L."/>
            <person name="Ma J."/>
        </authorList>
    </citation>
    <scope>NUCLEOTIDE SEQUENCE [LARGE SCALE GENOMIC DNA]</scope>
    <source>
        <strain evidence="2">CCUG 58938</strain>
    </source>
</reference>
<dbReference type="RefSeq" id="WP_377574414.1">
    <property type="nucleotide sequence ID" value="NZ_JBHTKA010000001.1"/>
</dbReference>
<gene>
    <name evidence="1" type="ORF">ACFQ21_02590</name>
</gene>
<accession>A0ABW3JW18</accession>
<name>A0ABW3JW18_9BACT</name>
<organism evidence="1 2">
    <name type="scientific">Ohtaekwangia kribbensis</name>
    <dbReference type="NCBI Taxonomy" id="688913"/>
    <lineage>
        <taxon>Bacteria</taxon>
        <taxon>Pseudomonadati</taxon>
        <taxon>Bacteroidota</taxon>
        <taxon>Cytophagia</taxon>
        <taxon>Cytophagales</taxon>
        <taxon>Fulvivirgaceae</taxon>
        <taxon>Ohtaekwangia</taxon>
    </lineage>
</organism>
<sequence>MDYLYTATETYAPGYDEGGFSWAKFIEFSKLTHLTELVSLDTMLNGSIVKQDNENPEDSKFSVVDNLYVTGLFNSLNYVVEQVKDKERFNLLKVVKEPDHKCEEIETKDFEFVGYELLDKDYSTSALANCGGFDETFQPSDLNQYGLIDTFEMAYYIRERLFANNPDEHHADCYVLAVWRHKEKGRVKDTNHYDSKQ</sequence>
<dbReference type="Proteomes" id="UP001597112">
    <property type="component" value="Unassembled WGS sequence"/>
</dbReference>
<evidence type="ECO:0000313" key="2">
    <source>
        <dbReference type="Proteomes" id="UP001597112"/>
    </source>
</evidence>
<keyword evidence="2" id="KW-1185">Reference proteome</keyword>
<proteinExistence type="predicted"/>
<protein>
    <submittedName>
        <fullName evidence="1">Uncharacterized protein</fullName>
    </submittedName>
</protein>